<organism evidence="3 4">
    <name type="scientific">Eragrostis curvula</name>
    <name type="common">weeping love grass</name>
    <dbReference type="NCBI Taxonomy" id="38414"/>
    <lineage>
        <taxon>Eukaryota</taxon>
        <taxon>Viridiplantae</taxon>
        <taxon>Streptophyta</taxon>
        <taxon>Embryophyta</taxon>
        <taxon>Tracheophyta</taxon>
        <taxon>Spermatophyta</taxon>
        <taxon>Magnoliopsida</taxon>
        <taxon>Liliopsida</taxon>
        <taxon>Poales</taxon>
        <taxon>Poaceae</taxon>
        <taxon>PACMAD clade</taxon>
        <taxon>Chloridoideae</taxon>
        <taxon>Eragrostideae</taxon>
        <taxon>Eragrostidinae</taxon>
        <taxon>Eragrostis</taxon>
    </lineage>
</organism>
<keyword evidence="4" id="KW-1185">Reference proteome</keyword>
<name>A0A5J9TZA4_9POAL</name>
<dbReference type="Gramene" id="TVU16650">
    <property type="protein sequence ID" value="TVU16650"/>
    <property type="gene ID" value="EJB05_40225"/>
</dbReference>
<reference evidence="3 4" key="1">
    <citation type="journal article" date="2019" name="Sci. Rep.">
        <title>A high-quality genome of Eragrostis curvula grass provides insights into Poaceae evolution and supports new strategies to enhance forage quality.</title>
        <authorList>
            <person name="Carballo J."/>
            <person name="Santos B.A.C.M."/>
            <person name="Zappacosta D."/>
            <person name="Garbus I."/>
            <person name="Selva J.P."/>
            <person name="Gallo C.A."/>
            <person name="Diaz A."/>
            <person name="Albertini E."/>
            <person name="Caccamo M."/>
            <person name="Echenique V."/>
        </authorList>
    </citation>
    <scope>NUCLEOTIDE SEQUENCE [LARGE SCALE GENOMIC DNA]</scope>
    <source>
        <strain evidence="4">cv. Victoria</strain>
        <tissue evidence="3">Leaf</tissue>
    </source>
</reference>
<dbReference type="InterPro" id="IPR004158">
    <property type="entry name" value="DUF247_pln"/>
</dbReference>
<comment type="caution">
    <text evidence="3">The sequence shown here is derived from an EMBL/GenBank/DDBJ whole genome shotgun (WGS) entry which is preliminary data.</text>
</comment>
<feature type="transmembrane region" description="Helical" evidence="2">
    <location>
        <begin position="511"/>
        <end position="533"/>
    </location>
</feature>
<keyword evidence="2" id="KW-0472">Membrane</keyword>
<dbReference type="EMBL" id="RWGY01000031">
    <property type="protein sequence ID" value="TVU16650.1"/>
    <property type="molecule type" value="Genomic_DNA"/>
</dbReference>
<dbReference type="PANTHER" id="PTHR31549:SF32">
    <property type="match status" value="1"/>
</dbReference>
<proteinExistence type="predicted"/>
<sequence>MSPEPEADHPASSPPEPEADPVAPASSFPFHAYRRASSPLRPRFAPSRHRLPQARRTRRGCPGSMEPAVQAHEVGSAVSTEITSIPSSSGKPRVEHAAATEYDVVVEEAAQDFQANFEYMMKAAHEFKVNVDNMEVRIHRYPPSIKALGARFTSPIVVSIGPHHHHYLGRGDLEPMEKVKQAAACHCIREAGVPAREMYAAVTSVAHEERSLYGVEMVKRIAATYFVTMLFFDACFLVQYMRSMTSSAAEMDPSLLHFFHSKDQDIFHDIMLLDNQIPWRVVRAIMQFIPLKLNEFIDSSRRYLHENKSSEEKTFVLDEDCNPPHLLGLLRDCIVGGKGINRRTQAKNGRPFSISELQEIGITLKANKTNDLLDMKLKKKWPLSAELFLAPLSLDEQEQPSNMLVNMAALELCMRPSFHDAPPEASAVCSYLQFLAMFVHRVEDAHELRKKRLLTGVGYTDTEALQFLVALHGLRIGSSYVHTLQQIDSYRCKSWMRTKVYAFFYKNGKTIITVFSIIGAVVGILKALQPLIIKGS</sequence>
<evidence type="ECO:0000256" key="2">
    <source>
        <dbReference type="SAM" id="Phobius"/>
    </source>
</evidence>
<dbReference type="OrthoDB" id="1849062at2759"/>
<dbReference type="AlphaFoldDB" id="A0A5J9TZA4"/>
<accession>A0A5J9TZA4</accession>
<gene>
    <name evidence="3" type="ORF">EJB05_40225</name>
</gene>
<feature type="non-terminal residue" evidence="3">
    <location>
        <position position="1"/>
    </location>
</feature>
<evidence type="ECO:0000313" key="4">
    <source>
        <dbReference type="Proteomes" id="UP000324897"/>
    </source>
</evidence>
<keyword evidence="2" id="KW-1133">Transmembrane helix</keyword>
<protein>
    <submittedName>
        <fullName evidence="3">Uncharacterized protein</fullName>
    </submittedName>
</protein>
<dbReference type="Pfam" id="PF03140">
    <property type="entry name" value="DUF247"/>
    <property type="match status" value="1"/>
</dbReference>
<feature type="transmembrane region" description="Helical" evidence="2">
    <location>
        <begin position="222"/>
        <end position="241"/>
    </location>
</feature>
<dbReference type="Proteomes" id="UP000324897">
    <property type="component" value="Unassembled WGS sequence"/>
</dbReference>
<evidence type="ECO:0000256" key="1">
    <source>
        <dbReference type="SAM" id="MobiDB-lite"/>
    </source>
</evidence>
<feature type="compositionally biased region" description="Basic residues" evidence="1">
    <location>
        <begin position="46"/>
        <end position="59"/>
    </location>
</feature>
<feature type="region of interest" description="Disordered" evidence="1">
    <location>
        <begin position="1"/>
        <end position="66"/>
    </location>
</feature>
<dbReference type="PANTHER" id="PTHR31549">
    <property type="entry name" value="PROTEIN, PUTATIVE (DUF247)-RELATED-RELATED"/>
    <property type="match status" value="1"/>
</dbReference>
<keyword evidence="2" id="KW-0812">Transmembrane</keyword>
<evidence type="ECO:0000313" key="3">
    <source>
        <dbReference type="EMBL" id="TVU16650.1"/>
    </source>
</evidence>